<feature type="region of interest" description="Disordered" evidence="2">
    <location>
        <begin position="264"/>
        <end position="283"/>
    </location>
</feature>
<evidence type="ECO:0000256" key="1">
    <source>
        <dbReference type="ARBA" id="ARBA00022737"/>
    </source>
</evidence>
<reference evidence="6 7" key="1">
    <citation type="submission" date="2024-06" db="EMBL/GenBank/DDBJ databases">
        <title>The Natural Products Discovery Center: Release of the First 8490 Sequenced Strains for Exploring Actinobacteria Biosynthetic Diversity.</title>
        <authorList>
            <person name="Kalkreuter E."/>
            <person name="Kautsar S.A."/>
            <person name="Yang D."/>
            <person name="Bader C.D."/>
            <person name="Teijaro C.N."/>
            <person name="Fluegel L."/>
            <person name="Davis C.M."/>
            <person name="Simpson J.R."/>
            <person name="Lauterbach L."/>
            <person name="Steele A.D."/>
            <person name="Gui C."/>
            <person name="Meng S."/>
            <person name="Li G."/>
            <person name="Viehrig K."/>
            <person name="Ye F."/>
            <person name="Su P."/>
            <person name="Kiefer A.F."/>
            <person name="Nichols A."/>
            <person name="Cepeda A.J."/>
            <person name="Yan W."/>
            <person name="Fan B."/>
            <person name="Jiang Y."/>
            <person name="Adhikari A."/>
            <person name="Zheng C.-J."/>
            <person name="Schuster L."/>
            <person name="Cowan T.M."/>
            <person name="Smanski M.J."/>
            <person name="Chevrette M.G."/>
            <person name="De Carvalho L.P.S."/>
            <person name="Shen B."/>
        </authorList>
    </citation>
    <scope>NUCLEOTIDE SEQUENCE [LARGE SCALE GENOMIC DNA]</scope>
    <source>
        <strain evidence="6 7">NPDC052347</strain>
    </source>
</reference>
<evidence type="ECO:0000256" key="2">
    <source>
        <dbReference type="SAM" id="MobiDB-lite"/>
    </source>
</evidence>
<comment type="caution">
    <text evidence="6">The sequence shown here is derived from an EMBL/GenBank/DDBJ whole genome shotgun (WGS) entry which is preliminary data.</text>
</comment>
<organism evidence="6 7">
    <name type="scientific">Streptomyces orinoci</name>
    <name type="common">Streptoverticillium orinoci</name>
    <dbReference type="NCBI Taxonomy" id="67339"/>
    <lineage>
        <taxon>Bacteria</taxon>
        <taxon>Bacillati</taxon>
        <taxon>Actinomycetota</taxon>
        <taxon>Actinomycetes</taxon>
        <taxon>Kitasatosporales</taxon>
        <taxon>Streptomycetaceae</taxon>
        <taxon>Streptomyces</taxon>
    </lineage>
</organism>
<keyword evidence="1" id="KW-0677">Repeat</keyword>
<evidence type="ECO:0000313" key="6">
    <source>
        <dbReference type="EMBL" id="MEV5511159.1"/>
    </source>
</evidence>
<feature type="domain" description="Outer membrane channel protein CpnT-like N-terminal" evidence="5">
    <location>
        <begin position="3"/>
        <end position="125"/>
    </location>
</feature>
<dbReference type="PANTHER" id="PTHR32305">
    <property type="match status" value="1"/>
</dbReference>
<dbReference type="Gene3D" id="2.180.10.10">
    <property type="entry name" value="RHS repeat-associated core"/>
    <property type="match status" value="3"/>
</dbReference>
<accession>A0ABV3K7Q6</accession>
<gene>
    <name evidence="6" type="ORF">AB0L16_32885</name>
</gene>
<dbReference type="EMBL" id="JBFAUK010000052">
    <property type="protein sequence ID" value="MEV5511159.1"/>
    <property type="molecule type" value="Genomic_DNA"/>
</dbReference>
<dbReference type="RefSeq" id="WP_241561091.1">
    <property type="nucleotide sequence ID" value="NZ_JBFAUK010000052.1"/>
</dbReference>
<dbReference type="InterPro" id="IPR050708">
    <property type="entry name" value="T6SS_VgrG/RHS"/>
</dbReference>
<dbReference type="NCBIfam" id="TIGR03696">
    <property type="entry name" value="Rhs_assc_core"/>
    <property type="match status" value="1"/>
</dbReference>
<dbReference type="InterPro" id="IPR022385">
    <property type="entry name" value="Rhs_assc_core"/>
</dbReference>
<proteinExistence type="predicted"/>
<dbReference type="NCBIfam" id="TIGR01643">
    <property type="entry name" value="YD_repeat_2x"/>
    <property type="match status" value="17"/>
</dbReference>
<keyword evidence="7" id="KW-1185">Reference proteome</keyword>
<evidence type="ECO:0000259" key="4">
    <source>
        <dbReference type="Pfam" id="PF25023"/>
    </source>
</evidence>
<dbReference type="Pfam" id="PF25547">
    <property type="entry name" value="WXG100_2"/>
    <property type="match status" value="1"/>
</dbReference>
<name>A0ABV3K7Q6_STRON</name>
<sequence>MWWPEGDPHKCRKAADAWRTFAGAVDDVIKPVDGKSAALIHHNKGEGIDAYAKFWRQYHGGQGKGWLDDVAEAARHMAKALDKYADAIDHAIHQIEKRIAIDIAVLGAAIALAIATGGALSGAAAGVAAEVISLAGGMGLVVSEAAAEVLGTAIASAVFGGVESVAVDAAVAQPLQIAAGLQDHFSLDELSSSAKDGMISGGLLGGAGAGAKAVVEAGGLRALALDGLMPSLSRLPGGLGDLGDLGSLGKAGKTNLLEVEKPPMQAVRPQGEDVPASARDTESLTCDRDPIDVATGAMFLTQTDVSLAGRLPLVLGRTFLSSYRAGGWFGPTWASTLDERLQLDANGVVFAAGDGKLLCYPVPSADGPVLPEHGVPAPLTWDGRIGGVMTVTDPATGLTRTFARSAHSPGQEIVELLLESITDRNGHRMEIERTPAGVPTAIQHSGGYRIAIDTQGPRITALRLLPGERSRYAPAGGTDSGGTVLVRYGYDEAGNLAEVINSSGKPLSFEYDGRGRITSWTDRNGTSYAYVYDERGRVVRTEGSDGFLSGVLAYDEQARTTTVTDSLGRRTVYQYNSDRQVVAVTDPLGHTTRTEWDATGRHRLAVTDPLGRTTRYSYDESGNLTTVTLPDGSTSRAVYNALNLPVEVTEPGGAVWRHSYDTAGNLLSTTDPTGAETRYAYDDSGHPVSVTDELGNTQHIGCDAAGLPVSLTDALGHTSAIRRDLFGRVVEVTNPLGHTTRMGWTTEGKPKWRELPDGSRESWVWDGEGNLLSHTDLAGNTTVHTHTHFDLPASRTDPDGADYRFAYDTERRLTSVTNPQGLTWSYEYDPAGRLVAETDFSGRTVSYERDAAGQLTARVNGAGESLSLVRDALGRVVATRAGDGTETTFGYDASGHLVRAANPDAEVQWERDALGRVLVESTNGRAMSYAYDALGRMTRRTTPGGAVSHWTYDAADRPVRLRAEGGSLEFAYDAAGREIERRAGDAVRLTQFWDGRNRLTVQSLSLGGSGKELLLQHRAYAYRADDFLVEVRELTSGTRHFSLDELGRVTGVDAHGWTESYAYDAAGNLIRAQAPGHRAPGEREFAKGTIHRAGRTRYEHDAQGRLVRKVRKLLNGQRRVWEFSWNAEDRLTEAVTPEGEHWRYLYDPLGRRIAKRRLADDGSVAEEVTFVWDDSRLAEQCVSGDGTTTWEYAPGTHRPIAQTERDALTEPESRIARLGSPPRFQAVFTDLVGSPMELVSPDGEITWQRRTSHWGTPLPTPAGEGTEAGCPLRFPGQYHDPETGFNYNYFRHYDPETARYISPDPLGLAPAPNPFAYVVNALGWMDPLGLAPECLEPVPGKATVHAYQGPDGPHFSVEIASDSGKYEHAHANAVLRSAGEGGEQVEYEILKPMRFKGIPEGMTYVGSSTIDLTHADHAIAYAKKSFRGSSGQGVYNFRDNSCLVYCSRVIEAGGGDAMPSPTDVGGLFKWSRKEFRGR</sequence>
<dbReference type="InterPro" id="IPR057746">
    <property type="entry name" value="CpnT-like_N"/>
</dbReference>
<protein>
    <submittedName>
        <fullName evidence="6">DUF6531 domain-containing protein</fullName>
    </submittedName>
</protein>
<dbReference type="Pfam" id="PF20148">
    <property type="entry name" value="DUF6531"/>
    <property type="match status" value="1"/>
</dbReference>
<dbReference type="InterPro" id="IPR006530">
    <property type="entry name" value="YD"/>
</dbReference>
<evidence type="ECO:0000259" key="5">
    <source>
        <dbReference type="Pfam" id="PF25547"/>
    </source>
</evidence>
<evidence type="ECO:0000259" key="3">
    <source>
        <dbReference type="Pfam" id="PF20148"/>
    </source>
</evidence>
<dbReference type="Proteomes" id="UP001552594">
    <property type="component" value="Unassembled WGS sequence"/>
</dbReference>
<dbReference type="InterPro" id="IPR045351">
    <property type="entry name" value="DUF6531"/>
</dbReference>
<dbReference type="InterPro" id="IPR031325">
    <property type="entry name" value="RHS_repeat"/>
</dbReference>
<feature type="domain" description="Teneurin-like YD-shell" evidence="4">
    <location>
        <begin position="990"/>
        <end position="1157"/>
    </location>
</feature>
<evidence type="ECO:0000313" key="7">
    <source>
        <dbReference type="Proteomes" id="UP001552594"/>
    </source>
</evidence>
<feature type="domain" description="DUF6531" evidence="3">
    <location>
        <begin position="289"/>
        <end position="358"/>
    </location>
</feature>
<dbReference type="Pfam" id="PF05593">
    <property type="entry name" value="RHS_repeat"/>
    <property type="match status" value="7"/>
</dbReference>
<dbReference type="PANTHER" id="PTHR32305:SF15">
    <property type="entry name" value="PROTEIN RHSA-RELATED"/>
    <property type="match status" value="1"/>
</dbReference>
<dbReference type="SUPFAM" id="SSF63829">
    <property type="entry name" value="Calcium-dependent phosphotriesterase"/>
    <property type="match status" value="1"/>
</dbReference>
<dbReference type="Pfam" id="PF25023">
    <property type="entry name" value="TEN_YD-shell"/>
    <property type="match status" value="1"/>
</dbReference>
<dbReference type="InterPro" id="IPR056823">
    <property type="entry name" value="TEN-like_YD-shell"/>
</dbReference>